<dbReference type="PANTHER" id="PTHR38011:SF11">
    <property type="entry name" value="2,5-DIAMINO-6-RIBOSYLAMINO-4(3H)-PYRIMIDINONE 5'-PHOSPHATE REDUCTASE"/>
    <property type="match status" value="1"/>
</dbReference>
<sequence length="178" mass="19539">MSKLVYYVASSMDGYIATQQHQLDWLENFTLGDDATPYDDFYQTIGAVIMGRETYHWIIKNASGDWPYQNIPAFIMTSRDLPIPPGLDITLVQGEARVIAAQAKCASRGQNVWLVGGGKTAAYFAEAGELQQLFITTIPVFIGSGVEVLPVSHNVNVTPKVQRILQSGAIECISDINI</sequence>
<dbReference type="GO" id="GO:0009231">
    <property type="term" value="P:riboflavin biosynthetic process"/>
    <property type="evidence" value="ECO:0007669"/>
    <property type="project" value="InterPro"/>
</dbReference>
<dbReference type="InterPro" id="IPR050765">
    <property type="entry name" value="Riboflavin_Biosynth_HTPR"/>
</dbReference>
<dbReference type="InterPro" id="IPR002734">
    <property type="entry name" value="RibDG_C"/>
</dbReference>
<evidence type="ECO:0000313" key="2">
    <source>
        <dbReference type="EMBL" id="CDG22379.1"/>
    </source>
</evidence>
<evidence type="ECO:0000259" key="1">
    <source>
        <dbReference type="Pfam" id="PF01872"/>
    </source>
</evidence>
<dbReference type="EMBL" id="FO704551">
    <property type="protein sequence ID" value="CDG22379.1"/>
    <property type="molecule type" value="Genomic_DNA"/>
</dbReference>
<name>A0A068R5U4_9GAMM</name>
<dbReference type="Pfam" id="PF01872">
    <property type="entry name" value="RibD_C"/>
    <property type="match status" value="1"/>
</dbReference>
<dbReference type="RefSeq" id="WP_045959307.1">
    <property type="nucleotide sequence ID" value="NZ_FO704551.1"/>
</dbReference>
<dbReference type="Gene3D" id="3.40.430.10">
    <property type="entry name" value="Dihydrofolate Reductase, subunit A"/>
    <property type="match status" value="1"/>
</dbReference>
<dbReference type="PANTHER" id="PTHR38011">
    <property type="entry name" value="DIHYDROFOLATE REDUCTASE FAMILY PROTEIN (AFU_ORTHOLOGUE AFUA_8G06820)"/>
    <property type="match status" value="1"/>
</dbReference>
<dbReference type="KEGG" id="xpo:XPG1_2727"/>
<organism evidence="2 3">
    <name type="scientific">Xenorhabdus poinarii G6</name>
    <dbReference type="NCBI Taxonomy" id="1354304"/>
    <lineage>
        <taxon>Bacteria</taxon>
        <taxon>Pseudomonadati</taxon>
        <taxon>Pseudomonadota</taxon>
        <taxon>Gammaproteobacteria</taxon>
        <taxon>Enterobacterales</taxon>
        <taxon>Morganellaceae</taxon>
        <taxon>Xenorhabdus</taxon>
    </lineage>
</organism>
<reference evidence="2 3" key="1">
    <citation type="submission" date="2013-07" db="EMBL/GenBank/DDBJ databases">
        <authorList>
            <person name="Genoscope - CEA"/>
        </authorList>
    </citation>
    <scope>NUCLEOTIDE SEQUENCE [LARGE SCALE GENOMIC DNA]</scope>
    <source>
        <strain evidence="2 3">G6</strain>
    </source>
</reference>
<keyword evidence="3" id="KW-1185">Reference proteome</keyword>
<dbReference type="AlphaFoldDB" id="A0A068R5U4"/>
<evidence type="ECO:0000313" key="3">
    <source>
        <dbReference type="Proteomes" id="UP000032735"/>
    </source>
</evidence>
<dbReference type="InterPro" id="IPR024072">
    <property type="entry name" value="DHFR-like_dom_sf"/>
</dbReference>
<dbReference type="HOGENOM" id="CLU_043966_4_1_6"/>
<dbReference type="SUPFAM" id="SSF53597">
    <property type="entry name" value="Dihydrofolate reductase-like"/>
    <property type="match status" value="1"/>
</dbReference>
<dbReference type="Proteomes" id="UP000032735">
    <property type="component" value="Chromosome"/>
</dbReference>
<proteinExistence type="predicted"/>
<feature type="domain" description="Bacterial bifunctional deaminase-reductase C-terminal" evidence="1">
    <location>
        <begin position="3"/>
        <end position="149"/>
    </location>
</feature>
<dbReference type="OrthoDB" id="9782335at2"/>
<gene>
    <name evidence="2" type="ORF">XPG1_2727</name>
</gene>
<protein>
    <recommendedName>
        <fullName evidence="1">Bacterial bifunctional deaminase-reductase C-terminal domain-containing protein</fullName>
    </recommendedName>
</protein>
<dbReference type="STRING" id="1354304.XPG1_2727"/>
<accession>A0A068R5U4</accession>
<dbReference type="GO" id="GO:0008703">
    <property type="term" value="F:5-amino-6-(5-phosphoribosylamino)uracil reductase activity"/>
    <property type="evidence" value="ECO:0007669"/>
    <property type="project" value="InterPro"/>
</dbReference>